<dbReference type="EMBL" id="JAYMYS010000006">
    <property type="protein sequence ID" value="KAK7389079.1"/>
    <property type="molecule type" value="Genomic_DNA"/>
</dbReference>
<keyword evidence="3" id="KW-0442">Lipid degradation</keyword>
<accession>A0AAN9S7K5</accession>
<sequence>MWSSAKRMVRPKIVLFGDSITEQAIRPNGWGVPLANAYSRRADVICRGYGGYTSSWAMFLLPQLFPLDSTEPPIATTIFFGANDAALLGRSSERQHVPIEEFKDNLRTFVLHLKECSPTMQIVIITPPPIYEEGRVAYAISAHGESASRIPERTNEVTGQYADACIEVAKEMCVWYINLWSKVQDTDGWQTKLLRDGLHLTTEGNTLVYEEVIKVLNEAGLSADSMSMDFPHHSKIDYKHPELAFQKND</sequence>
<name>A0AAN9S7K5_PSOTE</name>
<gene>
    <name evidence="4" type="ORF">VNO78_23911</name>
</gene>
<evidence type="ECO:0000256" key="1">
    <source>
        <dbReference type="ARBA" id="ARBA00008668"/>
    </source>
</evidence>
<evidence type="ECO:0000313" key="4">
    <source>
        <dbReference type="EMBL" id="KAK7389079.1"/>
    </source>
</evidence>
<keyword evidence="5" id="KW-1185">Reference proteome</keyword>
<dbReference type="Pfam" id="PF00657">
    <property type="entry name" value="Lipase_GDSL"/>
    <property type="match status" value="1"/>
</dbReference>
<dbReference type="GO" id="GO:0016042">
    <property type="term" value="P:lipid catabolic process"/>
    <property type="evidence" value="ECO:0007669"/>
    <property type="project" value="UniProtKB-KW"/>
</dbReference>
<evidence type="ECO:0008006" key="6">
    <source>
        <dbReference type="Google" id="ProtNLM"/>
    </source>
</evidence>
<dbReference type="Gene3D" id="3.40.50.1110">
    <property type="entry name" value="SGNH hydrolase"/>
    <property type="match status" value="1"/>
</dbReference>
<protein>
    <recommendedName>
        <fullName evidence="6">SGNH hydrolase-type esterase domain-containing protein</fullName>
    </recommendedName>
</protein>
<evidence type="ECO:0000313" key="5">
    <source>
        <dbReference type="Proteomes" id="UP001386955"/>
    </source>
</evidence>
<dbReference type="Proteomes" id="UP001386955">
    <property type="component" value="Unassembled WGS sequence"/>
</dbReference>
<keyword evidence="2" id="KW-0378">Hydrolase</keyword>
<reference evidence="4 5" key="1">
    <citation type="submission" date="2024-01" db="EMBL/GenBank/DDBJ databases">
        <title>The genomes of 5 underutilized Papilionoideae crops provide insights into root nodulation and disease resistanc.</title>
        <authorList>
            <person name="Jiang F."/>
        </authorList>
    </citation>
    <scope>NUCLEOTIDE SEQUENCE [LARGE SCALE GENOMIC DNA]</scope>
    <source>
        <strain evidence="4">DUOXIRENSHENG_FW03</strain>
        <tissue evidence="4">Leaves</tissue>
    </source>
</reference>
<dbReference type="FunFam" id="3.40.50.1110:FF:000002">
    <property type="entry name" value="isoamyl acetate-hydrolyzing esterase 1 homolog"/>
    <property type="match status" value="1"/>
</dbReference>
<evidence type="ECO:0000256" key="3">
    <source>
        <dbReference type="ARBA" id="ARBA00022963"/>
    </source>
</evidence>
<comment type="caution">
    <text evidence="4">The sequence shown here is derived from an EMBL/GenBank/DDBJ whole genome shotgun (WGS) entry which is preliminary data.</text>
</comment>
<organism evidence="4 5">
    <name type="scientific">Psophocarpus tetragonolobus</name>
    <name type="common">Winged bean</name>
    <name type="synonym">Dolichos tetragonolobus</name>
    <dbReference type="NCBI Taxonomy" id="3891"/>
    <lineage>
        <taxon>Eukaryota</taxon>
        <taxon>Viridiplantae</taxon>
        <taxon>Streptophyta</taxon>
        <taxon>Embryophyta</taxon>
        <taxon>Tracheophyta</taxon>
        <taxon>Spermatophyta</taxon>
        <taxon>Magnoliopsida</taxon>
        <taxon>eudicotyledons</taxon>
        <taxon>Gunneridae</taxon>
        <taxon>Pentapetalae</taxon>
        <taxon>rosids</taxon>
        <taxon>fabids</taxon>
        <taxon>Fabales</taxon>
        <taxon>Fabaceae</taxon>
        <taxon>Papilionoideae</taxon>
        <taxon>50 kb inversion clade</taxon>
        <taxon>NPAAA clade</taxon>
        <taxon>indigoferoid/millettioid clade</taxon>
        <taxon>Phaseoleae</taxon>
        <taxon>Psophocarpus</taxon>
    </lineage>
</organism>
<dbReference type="SUPFAM" id="SSF52266">
    <property type="entry name" value="SGNH hydrolase"/>
    <property type="match status" value="1"/>
</dbReference>
<dbReference type="InterPro" id="IPR045136">
    <property type="entry name" value="Iah1-like"/>
</dbReference>
<comment type="similarity">
    <text evidence="1">Belongs to the 'GDSL' lipolytic enzyme family.</text>
</comment>
<dbReference type="AlphaFoldDB" id="A0AAN9S7K5"/>
<dbReference type="CDD" id="cd01838">
    <property type="entry name" value="Isoamyl_acetate_hydrolase_like"/>
    <property type="match status" value="1"/>
</dbReference>
<dbReference type="InterPro" id="IPR036514">
    <property type="entry name" value="SGNH_hydro_sf"/>
</dbReference>
<evidence type="ECO:0000256" key="2">
    <source>
        <dbReference type="ARBA" id="ARBA00022801"/>
    </source>
</evidence>
<dbReference type="PANTHER" id="PTHR14209:SF36">
    <property type="entry name" value="GDSL-LIKE LIPASE_ACYLHYDROLASE FAMILY PROTEIN, EXPRESSED"/>
    <property type="match status" value="1"/>
</dbReference>
<dbReference type="PANTHER" id="PTHR14209">
    <property type="entry name" value="ISOAMYL ACETATE-HYDROLYZING ESTERASE 1"/>
    <property type="match status" value="1"/>
</dbReference>
<keyword evidence="3" id="KW-0443">Lipid metabolism</keyword>
<dbReference type="InterPro" id="IPR001087">
    <property type="entry name" value="GDSL"/>
</dbReference>
<dbReference type="GO" id="GO:0016788">
    <property type="term" value="F:hydrolase activity, acting on ester bonds"/>
    <property type="evidence" value="ECO:0007669"/>
    <property type="project" value="InterPro"/>
</dbReference>
<proteinExistence type="inferred from homology"/>